<dbReference type="Proteomes" id="UP000015105">
    <property type="component" value="Chromosome 7D"/>
</dbReference>
<dbReference type="InterPro" id="IPR044811">
    <property type="entry name" value="DME/ROS1"/>
</dbReference>
<dbReference type="GO" id="GO:0035514">
    <property type="term" value="F:DNA demethylase activity"/>
    <property type="evidence" value="ECO:0007669"/>
    <property type="project" value="InterPro"/>
</dbReference>
<dbReference type="AlphaFoldDB" id="A0A453S046"/>
<proteinExistence type="predicted"/>
<reference evidence="2" key="3">
    <citation type="journal article" date="2017" name="Nature">
        <title>Genome sequence of the progenitor of the wheat D genome Aegilops tauschii.</title>
        <authorList>
            <person name="Luo M.C."/>
            <person name="Gu Y.Q."/>
            <person name="Puiu D."/>
            <person name="Wang H."/>
            <person name="Twardziok S.O."/>
            <person name="Deal K.R."/>
            <person name="Huo N."/>
            <person name="Zhu T."/>
            <person name="Wang L."/>
            <person name="Wang Y."/>
            <person name="McGuire P.E."/>
            <person name="Liu S."/>
            <person name="Long H."/>
            <person name="Ramasamy R.K."/>
            <person name="Rodriguez J.C."/>
            <person name="Van S.L."/>
            <person name="Yuan L."/>
            <person name="Wang Z."/>
            <person name="Xia Z."/>
            <person name="Xiao L."/>
            <person name="Anderson O.D."/>
            <person name="Ouyang S."/>
            <person name="Liang Y."/>
            <person name="Zimin A.V."/>
            <person name="Pertea G."/>
            <person name="Qi P."/>
            <person name="Bennetzen J.L."/>
            <person name="Dai X."/>
            <person name="Dawson M.W."/>
            <person name="Muller H.G."/>
            <person name="Kugler K."/>
            <person name="Rivarola-Duarte L."/>
            <person name="Spannagl M."/>
            <person name="Mayer K.F.X."/>
            <person name="Lu F.H."/>
            <person name="Bevan M.W."/>
            <person name="Leroy P."/>
            <person name="Li P."/>
            <person name="You F.M."/>
            <person name="Sun Q."/>
            <person name="Liu Z."/>
            <person name="Lyons E."/>
            <person name="Wicker T."/>
            <person name="Salzberg S.L."/>
            <person name="Devos K.M."/>
            <person name="Dvorak J."/>
        </authorList>
    </citation>
    <scope>NUCLEOTIDE SEQUENCE [LARGE SCALE GENOMIC DNA]</scope>
    <source>
        <strain evidence="2">cv. AL8/78</strain>
    </source>
</reference>
<feature type="region of interest" description="Disordered" evidence="1">
    <location>
        <begin position="20"/>
        <end position="107"/>
    </location>
</feature>
<dbReference type="GO" id="GO:0019104">
    <property type="term" value="F:DNA N-glycosylase activity"/>
    <property type="evidence" value="ECO:0007669"/>
    <property type="project" value="InterPro"/>
</dbReference>
<reference evidence="3" key="2">
    <citation type="journal article" date="2017" name="Nat. Plants">
        <title>The Aegilops tauschii genome reveals multiple impacts of transposons.</title>
        <authorList>
            <person name="Zhao G."/>
            <person name="Zou C."/>
            <person name="Li K."/>
            <person name="Wang K."/>
            <person name="Li T."/>
            <person name="Gao L."/>
            <person name="Zhang X."/>
            <person name="Wang H."/>
            <person name="Yang Z."/>
            <person name="Liu X."/>
            <person name="Jiang W."/>
            <person name="Mao L."/>
            <person name="Kong X."/>
            <person name="Jiao Y."/>
            <person name="Jia J."/>
        </authorList>
    </citation>
    <scope>NUCLEOTIDE SEQUENCE [LARGE SCALE GENOMIC DNA]</scope>
    <source>
        <strain evidence="3">cv. AL8/78</strain>
    </source>
</reference>
<sequence length="778" mass="86295">MDEGSFQHWPEEWFQTYQMNSPIGLGTNNEAGPAEGTGFSRKADKIPKSKKHRPKVVKEKKIAKIQKYTTAKHAKEKETHSTGKRKYVRKKGLNATTNQPPAEDSDMQNRVEKLKARRSLKFNEDDMRKNADLASQAQVTEASFNPEDPRSSIYAAERTHAQVACHWGGYINFLEGNNVPNNIQRMGSHQLESLEVGPTLHYSIDEDCSIALPGKQPRYSTAEHTQLPSGTENPFIENYIPSGGIHQLQYLEKRMVKGPESVPETHGASAYDDTVNNYCIAIHDEQITHTGVEAVGKPVSKSSRAKRRLLDASGENKEAYPTKKPKRGRPRKEESNGKPKGRGTRKETVRPAKRLSSKDKCTINEPISCGSELSAGATTKATTSESKRSVERPSVLEISDHDNYRSIGFEHIDGAITEVIALSADPLDAVIEKFKLLYTSKSDKVMAAACNKGTSDALVPFMRNANKRRSRPRVDIDPVTSLMWNLRIAPNMNDDAGGMDKDKEKLLDEERRVFRGRINAFIARMHLIQGDRRFSPWKGSVVDSVVGVYLTQNVADHLSSSAFMAVAAKFPIKPEGPEGSTAEMSHMPPGQNDSCSGLFGDSFKLKGKFSVEEILNTEFHEGSNSNELIGSFSGDGFNFAAGECSVPYRESLIDLHENRQSKFVVPESGIASVVEAEVPMEDAISSQNSSVSSQHSPDYPFHRTDPMGFSLLPYFPEKDHMLINLSNRMTSSTGHAEHPPIQDFQNMHNDMVGSSEYGVNLLPVPGISKPIGERPWKH</sequence>
<protein>
    <submittedName>
        <fullName evidence="2">Uncharacterized protein</fullName>
    </submittedName>
</protein>
<dbReference type="Gramene" id="AET7Gv20772600.2">
    <property type="protein sequence ID" value="AET7Gv20772600.2"/>
    <property type="gene ID" value="AET7Gv20772600"/>
</dbReference>
<feature type="compositionally biased region" description="Basic and acidic residues" evidence="1">
    <location>
        <begin position="344"/>
        <end position="361"/>
    </location>
</feature>
<feature type="region of interest" description="Disordered" evidence="1">
    <location>
        <begin position="374"/>
        <end position="393"/>
    </location>
</feature>
<name>A0A453S046_AEGTS</name>
<feature type="compositionally biased region" description="Basic and acidic residues" evidence="1">
    <location>
        <begin position="308"/>
        <end position="321"/>
    </location>
</feature>
<dbReference type="GO" id="GO:0141166">
    <property type="term" value="P:chromosomal 5-methylcytosine DNA demethylation pathway"/>
    <property type="evidence" value="ECO:0007669"/>
    <property type="project" value="InterPro"/>
</dbReference>
<keyword evidence="3" id="KW-1185">Reference proteome</keyword>
<feature type="compositionally biased region" description="Polar residues" evidence="1">
    <location>
        <begin position="20"/>
        <end position="30"/>
    </location>
</feature>
<reference evidence="2" key="5">
    <citation type="journal article" date="2021" name="G3 (Bethesda)">
        <title>Aegilops tauschii genome assembly Aet v5.0 features greater sequence contiguity and improved annotation.</title>
        <authorList>
            <person name="Wang L."/>
            <person name="Zhu T."/>
            <person name="Rodriguez J.C."/>
            <person name="Deal K.R."/>
            <person name="Dubcovsky J."/>
            <person name="McGuire P.E."/>
            <person name="Lux T."/>
            <person name="Spannagl M."/>
            <person name="Mayer K.F.X."/>
            <person name="Baldrich P."/>
            <person name="Meyers B.C."/>
            <person name="Huo N."/>
            <person name="Gu Y.Q."/>
            <person name="Zhou H."/>
            <person name="Devos K.M."/>
            <person name="Bennetzen J.L."/>
            <person name="Unver T."/>
            <person name="Budak H."/>
            <person name="Gulick P.J."/>
            <person name="Galiba G."/>
            <person name="Kalapos B."/>
            <person name="Nelson D.R."/>
            <person name="Li P."/>
            <person name="You F.M."/>
            <person name="Luo M.C."/>
            <person name="Dvorak J."/>
        </authorList>
    </citation>
    <scope>NUCLEOTIDE SEQUENCE [LARGE SCALE GENOMIC DNA]</scope>
    <source>
        <strain evidence="2">cv. AL8/78</strain>
    </source>
</reference>
<organism evidence="2 3">
    <name type="scientific">Aegilops tauschii subsp. strangulata</name>
    <name type="common">Goatgrass</name>
    <dbReference type="NCBI Taxonomy" id="200361"/>
    <lineage>
        <taxon>Eukaryota</taxon>
        <taxon>Viridiplantae</taxon>
        <taxon>Streptophyta</taxon>
        <taxon>Embryophyta</taxon>
        <taxon>Tracheophyta</taxon>
        <taxon>Spermatophyta</taxon>
        <taxon>Magnoliopsida</taxon>
        <taxon>Liliopsida</taxon>
        <taxon>Poales</taxon>
        <taxon>Poaceae</taxon>
        <taxon>BOP clade</taxon>
        <taxon>Pooideae</taxon>
        <taxon>Triticodae</taxon>
        <taxon>Triticeae</taxon>
        <taxon>Triticinae</taxon>
        <taxon>Aegilops</taxon>
    </lineage>
</organism>
<reference evidence="3" key="1">
    <citation type="journal article" date="2014" name="Science">
        <title>Ancient hybridizations among the ancestral genomes of bread wheat.</title>
        <authorList>
            <consortium name="International Wheat Genome Sequencing Consortium,"/>
            <person name="Marcussen T."/>
            <person name="Sandve S.R."/>
            <person name="Heier L."/>
            <person name="Spannagl M."/>
            <person name="Pfeifer M."/>
            <person name="Jakobsen K.S."/>
            <person name="Wulff B.B."/>
            <person name="Steuernagel B."/>
            <person name="Mayer K.F."/>
            <person name="Olsen O.A."/>
        </authorList>
    </citation>
    <scope>NUCLEOTIDE SEQUENCE [LARGE SCALE GENOMIC DNA]</scope>
    <source>
        <strain evidence="3">cv. AL8/78</strain>
    </source>
</reference>
<accession>A0A453S046</accession>
<reference evidence="2" key="4">
    <citation type="submission" date="2019-03" db="UniProtKB">
        <authorList>
            <consortium name="EnsemblPlants"/>
        </authorList>
    </citation>
    <scope>IDENTIFICATION</scope>
</reference>
<feature type="region of interest" description="Disordered" evidence="1">
    <location>
        <begin position="293"/>
        <end position="361"/>
    </location>
</feature>
<dbReference type="PANTHER" id="PTHR46213">
    <property type="entry name" value="TRANSCRIPTIONAL ACTIVATOR DEMETER"/>
    <property type="match status" value="1"/>
</dbReference>
<dbReference type="EnsemblPlants" id="AET7Gv20772600.2">
    <property type="protein sequence ID" value="AET7Gv20772600.2"/>
    <property type="gene ID" value="AET7Gv20772600"/>
</dbReference>
<evidence type="ECO:0000256" key="1">
    <source>
        <dbReference type="SAM" id="MobiDB-lite"/>
    </source>
</evidence>
<evidence type="ECO:0000313" key="2">
    <source>
        <dbReference type="EnsemblPlants" id="AET7Gv20772600.2"/>
    </source>
</evidence>
<dbReference type="STRING" id="200361.A0A453S046"/>
<dbReference type="PANTHER" id="PTHR46213:SF12">
    <property type="entry name" value="HHH-GPD DOMAIN-CONTAINING PROTEIN"/>
    <property type="match status" value="1"/>
</dbReference>
<feature type="compositionally biased region" description="Basic residues" evidence="1">
    <location>
        <begin position="82"/>
        <end position="92"/>
    </location>
</feature>
<evidence type="ECO:0000313" key="3">
    <source>
        <dbReference type="Proteomes" id="UP000015105"/>
    </source>
</evidence>